<sequence>MRALLVHNDNAGTDPDPREAIEAVLGAAGIDTIYCAHGDEDLAVALQAPVDFIIAAGGDGTVADVVSEIENADRPIAILPLGGSNNIAHALGVDGPWRDLPGRWSIDQWTWLDRCEADGPWGCKRFVEALGSGVLTDAVDEAEEEPASAAEKQANGRAAFRKALARADPFHCAIDADEWSWEGQCLMVEVMNIGYAGSRLALARNALPGDGMLDVVIVTPDQRDSLLHWAVTPDDQPCPIPARPAATVRMTVKDRPFRLDDRSPNENLSGAVDIRIRVPAVRILKPKVLV</sequence>
<organism evidence="2 3">
    <name type="scientific">Sphingobium olei</name>
    <dbReference type="NCBI Taxonomy" id="420955"/>
    <lineage>
        <taxon>Bacteria</taxon>
        <taxon>Pseudomonadati</taxon>
        <taxon>Pseudomonadota</taxon>
        <taxon>Alphaproteobacteria</taxon>
        <taxon>Sphingomonadales</taxon>
        <taxon>Sphingomonadaceae</taxon>
        <taxon>Sphingobium</taxon>
    </lineage>
</organism>
<dbReference type="InterPro" id="IPR016064">
    <property type="entry name" value="NAD/diacylglycerol_kinase_sf"/>
</dbReference>
<dbReference type="SUPFAM" id="SSF111331">
    <property type="entry name" value="NAD kinase/diacylglycerol kinase-like"/>
    <property type="match status" value="1"/>
</dbReference>
<protein>
    <submittedName>
        <fullName evidence="2">Diacylglycerol/lipid kinase family protein</fullName>
        <ecNumber evidence="2">2.7.1.-</ecNumber>
    </submittedName>
</protein>
<dbReference type="Gene3D" id="3.40.50.10330">
    <property type="entry name" value="Probable inorganic polyphosphate/atp-NAD kinase, domain 1"/>
    <property type="match status" value="1"/>
</dbReference>
<feature type="domain" description="DAGKc" evidence="1">
    <location>
        <begin position="1"/>
        <end position="93"/>
    </location>
</feature>
<dbReference type="Pfam" id="PF19279">
    <property type="entry name" value="YegS_C"/>
    <property type="match status" value="1"/>
</dbReference>
<dbReference type="Gene3D" id="2.60.200.40">
    <property type="match status" value="1"/>
</dbReference>
<dbReference type="RefSeq" id="WP_380910265.1">
    <property type="nucleotide sequence ID" value="NZ_JBHTLS010000112.1"/>
</dbReference>
<dbReference type="EMBL" id="JBHTLS010000112">
    <property type="protein sequence ID" value="MFD1104785.1"/>
    <property type="molecule type" value="Genomic_DNA"/>
</dbReference>
<dbReference type="EC" id="2.7.1.-" evidence="2"/>
<accession>A0ABW3P105</accession>
<comment type="caution">
    <text evidence="2">The sequence shown here is derived from an EMBL/GenBank/DDBJ whole genome shotgun (WGS) entry which is preliminary data.</text>
</comment>
<dbReference type="InterPro" id="IPR045540">
    <property type="entry name" value="YegS/DAGK_C"/>
</dbReference>
<dbReference type="GO" id="GO:0016301">
    <property type="term" value="F:kinase activity"/>
    <property type="evidence" value="ECO:0007669"/>
    <property type="project" value="UniProtKB-KW"/>
</dbReference>
<dbReference type="PROSITE" id="PS50146">
    <property type="entry name" value="DAGK"/>
    <property type="match status" value="1"/>
</dbReference>
<dbReference type="Pfam" id="PF00781">
    <property type="entry name" value="DAGK_cat"/>
    <property type="match status" value="1"/>
</dbReference>
<dbReference type="SMART" id="SM00046">
    <property type="entry name" value="DAGKc"/>
    <property type="match status" value="1"/>
</dbReference>
<dbReference type="InterPro" id="IPR001206">
    <property type="entry name" value="Diacylglycerol_kinase_cat_dom"/>
</dbReference>
<name>A0ABW3P105_9SPHN</name>
<evidence type="ECO:0000259" key="1">
    <source>
        <dbReference type="PROSITE" id="PS50146"/>
    </source>
</evidence>
<keyword evidence="3" id="KW-1185">Reference proteome</keyword>
<evidence type="ECO:0000313" key="3">
    <source>
        <dbReference type="Proteomes" id="UP001597203"/>
    </source>
</evidence>
<gene>
    <name evidence="2" type="ORF">ACFQ24_07840</name>
</gene>
<keyword evidence="2" id="KW-0808">Transferase</keyword>
<dbReference type="Proteomes" id="UP001597203">
    <property type="component" value="Unassembled WGS sequence"/>
</dbReference>
<proteinExistence type="predicted"/>
<keyword evidence="2" id="KW-0418">Kinase</keyword>
<evidence type="ECO:0000313" key="2">
    <source>
        <dbReference type="EMBL" id="MFD1104785.1"/>
    </source>
</evidence>
<reference evidence="3" key="1">
    <citation type="journal article" date="2019" name="Int. J. Syst. Evol. Microbiol.">
        <title>The Global Catalogue of Microorganisms (GCM) 10K type strain sequencing project: providing services to taxonomists for standard genome sequencing and annotation.</title>
        <authorList>
            <consortium name="The Broad Institute Genomics Platform"/>
            <consortium name="The Broad Institute Genome Sequencing Center for Infectious Disease"/>
            <person name="Wu L."/>
            <person name="Ma J."/>
        </authorList>
    </citation>
    <scope>NUCLEOTIDE SEQUENCE [LARGE SCALE GENOMIC DNA]</scope>
    <source>
        <strain evidence="3">CCUG 54329</strain>
    </source>
</reference>
<dbReference type="InterPro" id="IPR017438">
    <property type="entry name" value="ATP-NAD_kinase_N"/>
</dbReference>